<proteinExistence type="predicted"/>
<name>A0A1F5FU90_9BACT</name>
<evidence type="ECO:0000256" key="1">
    <source>
        <dbReference type="SAM" id="SignalP"/>
    </source>
</evidence>
<evidence type="ECO:0000313" key="2">
    <source>
        <dbReference type="EMBL" id="OGD83170.1"/>
    </source>
</evidence>
<dbReference type="EMBL" id="MFAQ01000025">
    <property type="protein sequence ID" value="OGD83170.1"/>
    <property type="molecule type" value="Genomic_DNA"/>
</dbReference>
<reference evidence="2 3" key="1">
    <citation type="journal article" date="2016" name="Nat. Commun.">
        <title>Thousands of microbial genomes shed light on interconnected biogeochemical processes in an aquifer system.</title>
        <authorList>
            <person name="Anantharaman K."/>
            <person name="Brown C.T."/>
            <person name="Hug L.A."/>
            <person name="Sharon I."/>
            <person name="Castelle C.J."/>
            <person name="Probst A.J."/>
            <person name="Thomas B.C."/>
            <person name="Singh A."/>
            <person name="Wilkins M.J."/>
            <person name="Karaoz U."/>
            <person name="Brodie E.L."/>
            <person name="Williams K.H."/>
            <person name="Hubbard S.S."/>
            <person name="Banfield J.F."/>
        </authorList>
    </citation>
    <scope>NUCLEOTIDE SEQUENCE [LARGE SCALE GENOMIC DNA]</scope>
</reference>
<sequence length="174" mass="19269">MKKIFFVMVAVLVAALLFSSWLGAPRTSEVAAFCVEQSKLPGDLVVVGSSTYTCPHPSPTPTVVYKVLLESSLSICDTPDTFGSVTNDKWLEMNVMGPASSWRFDGGKWVYTFVPYEEEVGFSGSVLREYRDGFTYPGFGVYKLYLYGGGSQVVSDYGSGYYYVHFTKLELTCK</sequence>
<dbReference type="Proteomes" id="UP000179237">
    <property type="component" value="Unassembled WGS sequence"/>
</dbReference>
<organism evidence="2 3">
    <name type="scientific">Candidatus Collierbacteria bacterium RIFOXYD1_FULL_40_9</name>
    <dbReference type="NCBI Taxonomy" id="1817731"/>
    <lineage>
        <taxon>Bacteria</taxon>
        <taxon>Candidatus Collieribacteriota</taxon>
    </lineage>
</organism>
<gene>
    <name evidence="2" type="ORF">A2572_02810</name>
</gene>
<feature type="signal peptide" evidence="1">
    <location>
        <begin position="1"/>
        <end position="24"/>
    </location>
</feature>
<dbReference type="AlphaFoldDB" id="A0A1F5FU90"/>
<feature type="chain" id="PRO_5009518632" evidence="1">
    <location>
        <begin position="25"/>
        <end position="174"/>
    </location>
</feature>
<protein>
    <submittedName>
        <fullName evidence="2">Uncharacterized protein</fullName>
    </submittedName>
</protein>
<comment type="caution">
    <text evidence="2">The sequence shown here is derived from an EMBL/GenBank/DDBJ whole genome shotgun (WGS) entry which is preliminary data.</text>
</comment>
<evidence type="ECO:0000313" key="3">
    <source>
        <dbReference type="Proteomes" id="UP000179237"/>
    </source>
</evidence>
<accession>A0A1F5FU90</accession>
<keyword evidence="1" id="KW-0732">Signal</keyword>